<organism evidence="2 3">
    <name type="scientific">Austropuccinia psidii MF-1</name>
    <dbReference type="NCBI Taxonomy" id="1389203"/>
    <lineage>
        <taxon>Eukaryota</taxon>
        <taxon>Fungi</taxon>
        <taxon>Dikarya</taxon>
        <taxon>Basidiomycota</taxon>
        <taxon>Pucciniomycotina</taxon>
        <taxon>Pucciniomycetes</taxon>
        <taxon>Pucciniales</taxon>
        <taxon>Sphaerophragmiaceae</taxon>
        <taxon>Austropuccinia</taxon>
    </lineage>
</organism>
<feature type="region of interest" description="Disordered" evidence="1">
    <location>
        <begin position="22"/>
        <end position="49"/>
    </location>
</feature>
<evidence type="ECO:0000256" key="1">
    <source>
        <dbReference type="SAM" id="MobiDB-lite"/>
    </source>
</evidence>
<dbReference type="Proteomes" id="UP000765509">
    <property type="component" value="Unassembled WGS sequence"/>
</dbReference>
<evidence type="ECO:0000313" key="3">
    <source>
        <dbReference type="Proteomes" id="UP000765509"/>
    </source>
</evidence>
<reference evidence="2" key="1">
    <citation type="submission" date="2021-03" db="EMBL/GenBank/DDBJ databases">
        <title>Draft genome sequence of rust myrtle Austropuccinia psidii MF-1, a brazilian biotype.</title>
        <authorList>
            <person name="Quecine M.C."/>
            <person name="Pachon D.M.R."/>
            <person name="Bonatelli M.L."/>
            <person name="Correr F.H."/>
            <person name="Franceschini L.M."/>
            <person name="Leite T.F."/>
            <person name="Margarido G.R.A."/>
            <person name="Almeida C.A."/>
            <person name="Ferrarezi J.A."/>
            <person name="Labate C.A."/>
        </authorList>
    </citation>
    <scope>NUCLEOTIDE SEQUENCE</scope>
    <source>
        <strain evidence="2">MF-1</strain>
    </source>
</reference>
<proteinExistence type="predicted"/>
<protein>
    <submittedName>
        <fullName evidence="2">Uncharacterized protein</fullName>
    </submittedName>
</protein>
<gene>
    <name evidence="2" type="ORF">O181_028793</name>
</gene>
<evidence type="ECO:0000313" key="2">
    <source>
        <dbReference type="EMBL" id="MBW0489078.1"/>
    </source>
</evidence>
<feature type="compositionally biased region" description="Basic and acidic residues" evidence="1">
    <location>
        <begin position="22"/>
        <end position="36"/>
    </location>
</feature>
<sequence>VEVTTMSNQMDLDQDIQVINPKDKNFSPEERHKWRLPELQPVPKVSQHL</sequence>
<comment type="caution">
    <text evidence="2">The sequence shown here is derived from an EMBL/GenBank/DDBJ whole genome shotgun (WGS) entry which is preliminary data.</text>
</comment>
<name>A0A9Q3CSB8_9BASI</name>
<keyword evidence="3" id="KW-1185">Reference proteome</keyword>
<dbReference type="AlphaFoldDB" id="A0A9Q3CSB8"/>
<feature type="non-terminal residue" evidence="2">
    <location>
        <position position="1"/>
    </location>
</feature>
<accession>A0A9Q3CSB8</accession>
<dbReference type="EMBL" id="AVOT02009915">
    <property type="protein sequence ID" value="MBW0489078.1"/>
    <property type="molecule type" value="Genomic_DNA"/>
</dbReference>